<name>A0ABV9LYK0_9ALTE</name>
<reference evidence="3" key="1">
    <citation type="journal article" date="2019" name="Int. J. Syst. Evol. Microbiol.">
        <title>The Global Catalogue of Microorganisms (GCM) 10K type strain sequencing project: providing services to taxonomists for standard genome sequencing and annotation.</title>
        <authorList>
            <consortium name="The Broad Institute Genomics Platform"/>
            <consortium name="The Broad Institute Genome Sequencing Center for Infectious Disease"/>
            <person name="Wu L."/>
            <person name="Ma J."/>
        </authorList>
    </citation>
    <scope>NUCLEOTIDE SEQUENCE [LARGE SCALE GENOMIC DNA]</scope>
    <source>
        <strain evidence="3">KACC 12507</strain>
    </source>
</reference>
<evidence type="ECO:0000256" key="1">
    <source>
        <dbReference type="SAM" id="MobiDB-lite"/>
    </source>
</evidence>
<evidence type="ECO:0000313" key="3">
    <source>
        <dbReference type="Proteomes" id="UP001595897"/>
    </source>
</evidence>
<sequence>MKKLSLKSKFPDEDGMFFHNKVFRCMHGFLRKTQTKMQLGISEARDELFFYAPEEQLINFLAQADIQQMIARNIYSDEISECSDCEQILLRVNYFSPRKKAVKKLAHLNKRFEHIDEEKSDGKVSLGDFVTHYEARLKESTRLTKSTVYFIAKKDGQNVSIFAERKLGNPKQTSPNSYGLAKRDTPNGH</sequence>
<dbReference type="InterPro" id="IPR042564">
    <property type="entry name" value="CRISPR-Cas6/Csy4_sf"/>
</dbReference>
<dbReference type="EMBL" id="JBHSGU010000005">
    <property type="protein sequence ID" value="MFC4700966.1"/>
    <property type="molecule type" value="Genomic_DNA"/>
</dbReference>
<dbReference type="RefSeq" id="WP_382408987.1">
    <property type="nucleotide sequence ID" value="NZ_JBHSGU010000005.1"/>
</dbReference>
<protein>
    <submittedName>
        <fullName evidence="2">Uncharacterized protein</fullName>
    </submittedName>
</protein>
<accession>A0ABV9LYK0</accession>
<comment type="caution">
    <text evidence="2">The sequence shown here is derived from an EMBL/GenBank/DDBJ whole genome shotgun (WGS) entry which is preliminary data.</text>
</comment>
<keyword evidence="3" id="KW-1185">Reference proteome</keyword>
<dbReference type="Gene3D" id="3.30.70.2540">
    <property type="entry name" value="CRISPR-associated endoribonuclease Cas6/Csy4"/>
    <property type="match status" value="1"/>
</dbReference>
<evidence type="ECO:0000313" key="2">
    <source>
        <dbReference type="EMBL" id="MFC4700966.1"/>
    </source>
</evidence>
<organism evidence="2 3">
    <name type="scientific">Glaciecola siphonariae</name>
    <dbReference type="NCBI Taxonomy" id="521012"/>
    <lineage>
        <taxon>Bacteria</taxon>
        <taxon>Pseudomonadati</taxon>
        <taxon>Pseudomonadota</taxon>
        <taxon>Gammaproteobacteria</taxon>
        <taxon>Alteromonadales</taxon>
        <taxon>Alteromonadaceae</taxon>
        <taxon>Glaciecola</taxon>
    </lineage>
</organism>
<proteinExistence type="predicted"/>
<feature type="region of interest" description="Disordered" evidence="1">
    <location>
        <begin position="165"/>
        <end position="189"/>
    </location>
</feature>
<gene>
    <name evidence="2" type="ORF">ACFO4O_12405</name>
</gene>
<dbReference type="Proteomes" id="UP001595897">
    <property type="component" value="Unassembled WGS sequence"/>
</dbReference>